<dbReference type="RefSeq" id="WP_119763784.1">
    <property type="nucleotide sequence ID" value="NZ_QYUJ01000014.1"/>
</dbReference>
<organism evidence="2 3">
    <name type="scientific">Deinococcus cavernae</name>
    <dbReference type="NCBI Taxonomy" id="2320857"/>
    <lineage>
        <taxon>Bacteria</taxon>
        <taxon>Thermotogati</taxon>
        <taxon>Deinococcota</taxon>
        <taxon>Deinococci</taxon>
        <taxon>Deinococcales</taxon>
        <taxon>Deinococcaceae</taxon>
        <taxon>Deinococcus</taxon>
    </lineage>
</organism>
<protein>
    <submittedName>
        <fullName evidence="2">Cupin domain-containing protein</fullName>
    </submittedName>
</protein>
<comment type="caution">
    <text evidence="2">The sequence shown here is derived from an EMBL/GenBank/DDBJ whole genome shotgun (WGS) entry which is preliminary data.</text>
</comment>
<dbReference type="EMBL" id="QYUJ01000014">
    <property type="protein sequence ID" value="RJF72041.1"/>
    <property type="molecule type" value="Genomic_DNA"/>
</dbReference>
<dbReference type="OrthoDB" id="67828at2"/>
<gene>
    <name evidence="2" type="ORF">D3875_11210</name>
</gene>
<dbReference type="AlphaFoldDB" id="A0A418V7H3"/>
<sequence length="135" mass="15064">MTGLDVIDLGSIVLTPRLVTDDLSVMHMHLKAGANSGLHRHTRERETFYVLSGPLHFLLDGIEQVAQAGEVVSLPAHVLHRFWNPGPHDAEAVLMLNPGDLAYYFVRLRQLLQEKAAPDLLARLNEEYGLDFSGR</sequence>
<dbReference type="CDD" id="cd02208">
    <property type="entry name" value="cupin_RmlC-like"/>
    <property type="match status" value="1"/>
</dbReference>
<accession>A0A418V7H3</accession>
<dbReference type="Gene3D" id="2.60.120.10">
    <property type="entry name" value="Jelly Rolls"/>
    <property type="match status" value="1"/>
</dbReference>
<dbReference type="InterPro" id="IPR013096">
    <property type="entry name" value="Cupin_2"/>
</dbReference>
<name>A0A418V7H3_9DEIO</name>
<dbReference type="Pfam" id="PF07883">
    <property type="entry name" value="Cupin_2"/>
    <property type="match status" value="1"/>
</dbReference>
<dbReference type="SUPFAM" id="SSF51182">
    <property type="entry name" value="RmlC-like cupins"/>
    <property type="match status" value="1"/>
</dbReference>
<evidence type="ECO:0000313" key="3">
    <source>
        <dbReference type="Proteomes" id="UP000286287"/>
    </source>
</evidence>
<reference evidence="2 3" key="1">
    <citation type="submission" date="2018-09" db="EMBL/GenBank/DDBJ databases">
        <authorList>
            <person name="Zhu H."/>
        </authorList>
    </citation>
    <scope>NUCLEOTIDE SEQUENCE [LARGE SCALE GENOMIC DNA]</scope>
    <source>
        <strain evidence="2 3">K2S05-167</strain>
    </source>
</reference>
<dbReference type="InterPro" id="IPR014710">
    <property type="entry name" value="RmlC-like_jellyroll"/>
</dbReference>
<dbReference type="PANTHER" id="PTHR36440">
    <property type="entry name" value="PUTATIVE (AFU_ORTHOLOGUE AFUA_8G07350)-RELATED"/>
    <property type="match status" value="1"/>
</dbReference>
<evidence type="ECO:0000313" key="2">
    <source>
        <dbReference type="EMBL" id="RJF72041.1"/>
    </source>
</evidence>
<proteinExistence type="predicted"/>
<dbReference type="PANTHER" id="PTHR36440:SF1">
    <property type="entry name" value="PUTATIVE (AFU_ORTHOLOGUE AFUA_8G07350)-RELATED"/>
    <property type="match status" value="1"/>
</dbReference>
<feature type="domain" description="Cupin type-2" evidence="1">
    <location>
        <begin position="27"/>
        <end position="93"/>
    </location>
</feature>
<dbReference type="Proteomes" id="UP000286287">
    <property type="component" value="Unassembled WGS sequence"/>
</dbReference>
<keyword evidence="3" id="KW-1185">Reference proteome</keyword>
<evidence type="ECO:0000259" key="1">
    <source>
        <dbReference type="Pfam" id="PF07883"/>
    </source>
</evidence>
<dbReference type="InterPro" id="IPR053146">
    <property type="entry name" value="QDO-like"/>
</dbReference>
<dbReference type="InterPro" id="IPR011051">
    <property type="entry name" value="RmlC_Cupin_sf"/>
</dbReference>